<gene>
    <name evidence="1" type="ORF">FJY86_02715</name>
</gene>
<proteinExistence type="predicted"/>
<dbReference type="AlphaFoldDB" id="A0A8T4CB93"/>
<comment type="caution">
    <text evidence="1">The sequence shown here is derived from an EMBL/GenBank/DDBJ whole genome shotgun (WGS) entry which is preliminary data.</text>
</comment>
<organism evidence="1 2">
    <name type="scientific">Candidatus Iainarchaeum sp</name>
    <dbReference type="NCBI Taxonomy" id="3101447"/>
    <lineage>
        <taxon>Archaea</taxon>
        <taxon>Candidatus Iainarchaeota</taxon>
        <taxon>Candidatus Iainarchaeia</taxon>
        <taxon>Candidatus Iainarchaeales</taxon>
        <taxon>Candidatus Iainarchaeaceae</taxon>
        <taxon>Candidatus Iainarchaeum</taxon>
    </lineage>
</organism>
<sequence>MEEPKEIKHILHRIRLLQGITRVYVLSNDEKKYVNTHEDENNLGVLEAVKRTYCVCAVHDSTWREPTQTIVKQENGEIIFPPVVFPEVPAHHVVSSSPGLEIHTYLAKRVRIEGDEATLLIGFDL</sequence>
<name>A0A8T4CB93_9ARCH</name>
<protein>
    <submittedName>
        <fullName evidence="1">Uncharacterized protein</fullName>
    </submittedName>
</protein>
<dbReference type="Proteomes" id="UP000774699">
    <property type="component" value="Unassembled WGS sequence"/>
</dbReference>
<accession>A0A8T4CB93</accession>
<reference evidence="1" key="1">
    <citation type="submission" date="2019-03" db="EMBL/GenBank/DDBJ databases">
        <title>Lake Tanganyika Metagenome-Assembled Genomes (MAGs).</title>
        <authorList>
            <person name="Tran P."/>
        </authorList>
    </citation>
    <scope>NUCLEOTIDE SEQUENCE</scope>
    <source>
        <strain evidence="1">M_DeepCast_50m_m2_156</strain>
    </source>
</reference>
<dbReference type="EMBL" id="VGJJ01000017">
    <property type="protein sequence ID" value="MBM3282228.1"/>
    <property type="molecule type" value="Genomic_DNA"/>
</dbReference>
<evidence type="ECO:0000313" key="1">
    <source>
        <dbReference type="EMBL" id="MBM3282228.1"/>
    </source>
</evidence>
<evidence type="ECO:0000313" key="2">
    <source>
        <dbReference type="Proteomes" id="UP000774699"/>
    </source>
</evidence>